<dbReference type="InterPro" id="IPR029775">
    <property type="entry name" value="NPHP4"/>
</dbReference>
<protein>
    <submittedName>
        <fullName evidence="4">Nephrocystin-4-like protein (inferred by orthology to a C. elegans protein)</fullName>
    </submittedName>
</protein>
<feature type="domain" description="NPHP4 Ig-like" evidence="1">
    <location>
        <begin position="146"/>
        <end position="247"/>
    </location>
</feature>
<dbReference type="GO" id="GO:0035869">
    <property type="term" value="C:ciliary transition zone"/>
    <property type="evidence" value="ECO:0007669"/>
    <property type="project" value="TreeGrafter"/>
</dbReference>
<accession>A0A158QZH6</accession>
<dbReference type="GO" id="GO:0036064">
    <property type="term" value="C:ciliary basal body"/>
    <property type="evidence" value="ECO:0007669"/>
    <property type="project" value="TreeGrafter"/>
</dbReference>
<dbReference type="PANTHER" id="PTHR31043">
    <property type="entry name" value="NEPHROCYSTIN-4"/>
    <property type="match status" value="1"/>
</dbReference>
<gene>
    <name evidence="2" type="ORF">NBR_LOCUS10139</name>
</gene>
<sequence>MDMFGRMSATAGDGYSAVGMLRRPYLVHSHTPCVVSRRLKPLGEEGPDSYRIRAKPLNPTHDNMLQKFLHAQKLDINQRYEDVFNEESYDRIRQWEKLKHGIVPSQQKTAVKKFLFEEELEAYRKLRNQSKASKLLEAVFQGITLRHYIFPSLGEKVFFEFPLQNTYSEPVNCIVEIDESGLSVVTDIDEWNFYKRVNSLETPTEKNLILQNAGRLEIFLKPMEAVMVPFLYDDLKATKQPEGQTTSTKVLFRRWDNMSAISILDLRVERRSYALNETYRFFNEAASNCERIIKIRGIPKDRRVGSVRCLDPSAKVLLQNRNVEQELSVTAFAGESTTIRTLLVLLYGDRYGYRLLSTWRIVIHSLQRIDLHSTMGQSMNVPITLKSAVCVSFVFVGAVFVGGDGSIID</sequence>
<dbReference type="PANTHER" id="PTHR31043:SF3">
    <property type="entry name" value="NEPHROCYSTIN-4"/>
    <property type="match status" value="1"/>
</dbReference>
<name>A0A158QZH6_NIPBR</name>
<dbReference type="Pfam" id="PF26190">
    <property type="entry name" value="Ig_NPHP4_1st"/>
    <property type="match status" value="1"/>
</dbReference>
<organism evidence="4">
    <name type="scientific">Nippostrongylus brasiliensis</name>
    <name type="common">Rat hookworm</name>
    <dbReference type="NCBI Taxonomy" id="27835"/>
    <lineage>
        <taxon>Eukaryota</taxon>
        <taxon>Metazoa</taxon>
        <taxon>Ecdysozoa</taxon>
        <taxon>Nematoda</taxon>
        <taxon>Chromadorea</taxon>
        <taxon>Rhabditida</taxon>
        <taxon>Rhabditina</taxon>
        <taxon>Rhabditomorpha</taxon>
        <taxon>Strongyloidea</taxon>
        <taxon>Heligmosomidae</taxon>
        <taxon>Nippostrongylus</taxon>
    </lineage>
</organism>
<evidence type="ECO:0000313" key="4">
    <source>
        <dbReference type="WBParaSite" id="NBR_0001013801-mRNA-1"/>
    </source>
</evidence>
<dbReference type="WBParaSite" id="NBR_0001013801-mRNA-1">
    <property type="protein sequence ID" value="NBR_0001013801-mRNA-1"/>
    <property type="gene ID" value="NBR_0001013801"/>
</dbReference>
<dbReference type="GO" id="GO:1904491">
    <property type="term" value="P:protein localization to ciliary transition zone"/>
    <property type="evidence" value="ECO:0007669"/>
    <property type="project" value="TreeGrafter"/>
</dbReference>
<reference evidence="2 3" key="2">
    <citation type="submission" date="2018-11" db="EMBL/GenBank/DDBJ databases">
        <authorList>
            <consortium name="Pathogen Informatics"/>
        </authorList>
    </citation>
    <scope>NUCLEOTIDE SEQUENCE [LARGE SCALE GENOMIC DNA]</scope>
</reference>
<dbReference type="GO" id="GO:0090090">
    <property type="term" value="P:negative regulation of canonical Wnt signaling pathway"/>
    <property type="evidence" value="ECO:0007669"/>
    <property type="project" value="InterPro"/>
</dbReference>
<dbReference type="InterPro" id="IPR058687">
    <property type="entry name" value="Ig_NPHP4_1st"/>
</dbReference>
<dbReference type="EMBL" id="UYSL01020260">
    <property type="protein sequence ID" value="VDL73728.1"/>
    <property type="molecule type" value="Genomic_DNA"/>
</dbReference>
<dbReference type="Proteomes" id="UP000271162">
    <property type="component" value="Unassembled WGS sequence"/>
</dbReference>
<reference evidence="4" key="1">
    <citation type="submission" date="2016-04" db="UniProtKB">
        <authorList>
            <consortium name="WormBaseParasite"/>
        </authorList>
    </citation>
    <scope>IDENTIFICATION</scope>
</reference>
<keyword evidence="3" id="KW-1185">Reference proteome</keyword>
<dbReference type="GO" id="GO:0097546">
    <property type="term" value="C:ciliary base"/>
    <property type="evidence" value="ECO:0007669"/>
    <property type="project" value="TreeGrafter"/>
</dbReference>
<proteinExistence type="predicted"/>
<dbReference type="GO" id="GO:0097730">
    <property type="term" value="C:non-motile cilium"/>
    <property type="evidence" value="ECO:0007669"/>
    <property type="project" value="InterPro"/>
</dbReference>
<dbReference type="OMA" id="YESKSAR"/>
<evidence type="ECO:0000313" key="2">
    <source>
        <dbReference type="EMBL" id="VDL73728.1"/>
    </source>
</evidence>
<evidence type="ECO:0000259" key="1">
    <source>
        <dbReference type="Pfam" id="PF26190"/>
    </source>
</evidence>
<dbReference type="AlphaFoldDB" id="A0A158QZH6"/>
<dbReference type="STRING" id="27835.A0A158QZH6"/>
<evidence type="ECO:0000313" key="3">
    <source>
        <dbReference type="Proteomes" id="UP000271162"/>
    </source>
</evidence>